<keyword evidence="9" id="KW-1015">Disulfide bond</keyword>
<evidence type="ECO:0000256" key="9">
    <source>
        <dbReference type="ARBA" id="ARBA00023157"/>
    </source>
</evidence>
<comment type="subcellular location">
    <subcellularLocation>
        <location evidence="11">Endomembrane system</location>
        <topology evidence="11">Single-pass type I membrane protein</topology>
    </subcellularLocation>
    <subcellularLocation>
        <location evidence="1">Golgi apparatus membrane</location>
        <topology evidence="1">Single-pass membrane protein</topology>
    </subcellularLocation>
</comment>
<evidence type="ECO:0000256" key="2">
    <source>
        <dbReference type="ARBA" id="ARBA00022692"/>
    </source>
</evidence>
<dbReference type="EMBL" id="LR787589">
    <property type="protein sequence ID" value="CAB3263451.1"/>
    <property type="molecule type" value="mRNA"/>
</dbReference>
<keyword evidence="6 12" id="KW-1133">Transmembrane helix</keyword>
<evidence type="ECO:0000256" key="3">
    <source>
        <dbReference type="ARBA" id="ARBA00022723"/>
    </source>
</evidence>
<evidence type="ECO:0000256" key="1">
    <source>
        <dbReference type="ARBA" id="ARBA00004194"/>
    </source>
</evidence>
<dbReference type="InterPro" id="IPR005052">
    <property type="entry name" value="Lectin_leg"/>
</dbReference>
<evidence type="ECO:0000256" key="12">
    <source>
        <dbReference type="SAM" id="Phobius"/>
    </source>
</evidence>
<reference evidence="15" key="1">
    <citation type="submission" date="2020-04" db="EMBL/GenBank/DDBJ databases">
        <authorList>
            <person name="Neveu A P."/>
        </authorList>
    </citation>
    <scope>NUCLEOTIDE SEQUENCE</scope>
    <source>
        <tissue evidence="15">Whole embryo</tissue>
    </source>
</reference>
<name>A0A6F9DJS8_9ASCI</name>
<proteinExistence type="evidence at transcript level"/>
<keyword evidence="3" id="KW-0479">Metal-binding</keyword>
<dbReference type="PANTHER" id="PTHR12223:SF45">
    <property type="entry name" value="RE50040P"/>
    <property type="match status" value="1"/>
</dbReference>
<dbReference type="SUPFAM" id="SSF49899">
    <property type="entry name" value="Concanavalin A-like lectins/glucanases"/>
    <property type="match status" value="1"/>
</dbReference>
<dbReference type="PROSITE" id="PS51328">
    <property type="entry name" value="L_LECTIN_LIKE"/>
    <property type="match status" value="1"/>
</dbReference>
<keyword evidence="8 12" id="KW-0472">Membrane</keyword>
<accession>A0A6F9DJS8</accession>
<evidence type="ECO:0000256" key="13">
    <source>
        <dbReference type="SAM" id="SignalP"/>
    </source>
</evidence>
<evidence type="ECO:0000256" key="4">
    <source>
        <dbReference type="ARBA" id="ARBA00022729"/>
    </source>
</evidence>
<evidence type="ECO:0000259" key="14">
    <source>
        <dbReference type="PROSITE" id="PS51328"/>
    </source>
</evidence>
<dbReference type="GO" id="GO:0005789">
    <property type="term" value="C:endoplasmic reticulum membrane"/>
    <property type="evidence" value="ECO:0007669"/>
    <property type="project" value="TreeGrafter"/>
</dbReference>
<feature type="chain" id="PRO_5026144734" evidence="13">
    <location>
        <begin position="23"/>
        <end position="332"/>
    </location>
</feature>
<keyword evidence="10" id="KW-0325">Glycoprotein</keyword>
<dbReference type="FunFam" id="2.60.120.200:FF:000017">
    <property type="entry name" value="Vesicular integral-membrane protein VIP36"/>
    <property type="match status" value="1"/>
</dbReference>
<feature type="domain" description="L-type lectin-like" evidence="14">
    <location>
        <begin position="29"/>
        <end position="250"/>
    </location>
</feature>
<evidence type="ECO:0000256" key="11">
    <source>
        <dbReference type="ARBA" id="ARBA00046288"/>
    </source>
</evidence>
<dbReference type="GO" id="GO:0006888">
    <property type="term" value="P:endoplasmic reticulum to Golgi vesicle-mediated transport"/>
    <property type="evidence" value="ECO:0007669"/>
    <property type="project" value="TreeGrafter"/>
</dbReference>
<sequence length="332" mass="37422">MMLDCGLRTLIVVFCLVNIIRGQTAPEGGFLKREHSLVKPYSGNGMTMPFWDFRDNAMITNNFIRLTSNHQGQLGSVWNKQPCFLRDWETHVHFKVHGGGRTLAADGMTFWYTRERLTPGPVFGSTDEFRGLAIFLDTYKNGQQAVTFPQISAMIGNGSMKYDHMGDGRLNSIGSCLASFRNKDYDTFMSIRYVKQRLTIQIDVDNQGKWRECMDVSGVMLPSGYFFGVSAATGDLADNHDLISIKTYQLEIQRTPEEEAEDWATVLPGIKFLKPPIDNVDDDGKGDYRNSSVSGSKMLLIIICGLLGAGICIVVGYVVFQKRQEQNRKRFY</sequence>
<dbReference type="AlphaFoldDB" id="A0A6F9DJS8"/>
<dbReference type="GO" id="GO:0000139">
    <property type="term" value="C:Golgi membrane"/>
    <property type="evidence" value="ECO:0007669"/>
    <property type="project" value="UniProtKB-SubCell"/>
</dbReference>
<keyword evidence="7" id="KW-0333">Golgi apparatus</keyword>
<dbReference type="GO" id="GO:0005537">
    <property type="term" value="F:D-mannose binding"/>
    <property type="evidence" value="ECO:0007669"/>
    <property type="project" value="TreeGrafter"/>
</dbReference>
<dbReference type="GO" id="GO:0046872">
    <property type="term" value="F:metal ion binding"/>
    <property type="evidence" value="ECO:0007669"/>
    <property type="project" value="UniProtKB-KW"/>
</dbReference>
<evidence type="ECO:0000256" key="10">
    <source>
        <dbReference type="ARBA" id="ARBA00023180"/>
    </source>
</evidence>
<feature type="signal peptide" evidence="13">
    <location>
        <begin position="1"/>
        <end position="22"/>
    </location>
</feature>
<evidence type="ECO:0000256" key="8">
    <source>
        <dbReference type="ARBA" id="ARBA00023136"/>
    </source>
</evidence>
<gene>
    <name evidence="15" type="primary">Lman2-002</name>
</gene>
<keyword evidence="4 13" id="KW-0732">Signal</keyword>
<organism evidence="15">
    <name type="scientific">Phallusia mammillata</name>
    <dbReference type="NCBI Taxonomy" id="59560"/>
    <lineage>
        <taxon>Eukaryota</taxon>
        <taxon>Metazoa</taxon>
        <taxon>Chordata</taxon>
        <taxon>Tunicata</taxon>
        <taxon>Ascidiacea</taxon>
        <taxon>Phlebobranchia</taxon>
        <taxon>Ascidiidae</taxon>
        <taxon>Phallusia</taxon>
    </lineage>
</organism>
<feature type="transmembrane region" description="Helical" evidence="12">
    <location>
        <begin position="298"/>
        <end position="320"/>
    </location>
</feature>
<evidence type="ECO:0000256" key="5">
    <source>
        <dbReference type="ARBA" id="ARBA00022734"/>
    </source>
</evidence>
<dbReference type="InterPro" id="IPR051136">
    <property type="entry name" value="Intracellular_Lectin-GPT"/>
</dbReference>
<keyword evidence="2 12" id="KW-0812">Transmembrane</keyword>
<protein>
    <submittedName>
        <fullName evidence="15">Vesicular integral-membrane protein VIP36</fullName>
    </submittedName>
</protein>
<dbReference type="Pfam" id="PF03388">
    <property type="entry name" value="Lectin_leg-like"/>
    <property type="match status" value="1"/>
</dbReference>
<keyword evidence="5" id="KW-0430">Lectin</keyword>
<dbReference type="Gene3D" id="2.60.120.200">
    <property type="match status" value="1"/>
</dbReference>
<evidence type="ECO:0000256" key="6">
    <source>
        <dbReference type="ARBA" id="ARBA00022989"/>
    </source>
</evidence>
<dbReference type="InterPro" id="IPR013320">
    <property type="entry name" value="ConA-like_dom_sf"/>
</dbReference>
<evidence type="ECO:0000313" key="15">
    <source>
        <dbReference type="EMBL" id="CAB3263451.1"/>
    </source>
</evidence>
<dbReference type="GO" id="GO:0005793">
    <property type="term" value="C:endoplasmic reticulum-Golgi intermediate compartment"/>
    <property type="evidence" value="ECO:0007669"/>
    <property type="project" value="TreeGrafter"/>
</dbReference>
<dbReference type="PANTHER" id="PTHR12223">
    <property type="entry name" value="VESICULAR MANNOSE-BINDING LECTIN"/>
    <property type="match status" value="1"/>
</dbReference>
<dbReference type="GO" id="GO:0030134">
    <property type="term" value="C:COPII-coated ER to Golgi transport vesicle"/>
    <property type="evidence" value="ECO:0007669"/>
    <property type="project" value="TreeGrafter"/>
</dbReference>
<evidence type="ECO:0000256" key="7">
    <source>
        <dbReference type="ARBA" id="ARBA00023034"/>
    </source>
</evidence>